<comment type="caution">
    <text evidence="9">The sequence shown here is derived from an EMBL/GenBank/DDBJ whole genome shotgun (WGS) entry which is preliminary data.</text>
</comment>
<evidence type="ECO:0000256" key="4">
    <source>
        <dbReference type="ARBA" id="ARBA00022692"/>
    </source>
</evidence>
<dbReference type="Proteomes" id="UP000317893">
    <property type="component" value="Unassembled WGS sequence"/>
</dbReference>
<organism evidence="9 10">
    <name type="scientific">Lapillicoccus jejuensis</name>
    <dbReference type="NCBI Taxonomy" id="402171"/>
    <lineage>
        <taxon>Bacteria</taxon>
        <taxon>Bacillati</taxon>
        <taxon>Actinomycetota</taxon>
        <taxon>Actinomycetes</taxon>
        <taxon>Micrococcales</taxon>
        <taxon>Intrasporangiaceae</taxon>
        <taxon>Lapillicoccus</taxon>
    </lineage>
</organism>
<evidence type="ECO:0000259" key="8">
    <source>
        <dbReference type="PROSITE" id="PS50928"/>
    </source>
</evidence>
<dbReference type="PANTHER" id="PTHR43744:SF8">
    <property type="entry name" value="SN-GLYCEROL-3-PHOSPHATE TRANSPORT SYSTEM PERMEASE PROTEIN UGPE"/>
    <property type="match status" value="1"/>
</dbReference>
<evidence type="ECO:0000256" key="5">
    <source>
        <dbReference type="ARBA" id="ARBA00022989"/>
    </source>
</evidence>
<dbReference type="InterPro" id="IPR035906">
    <property type="entry name" value="MetI-like_sf"/>
</dbReference>
<keyword evidence="2 7" id="KW-0813">Transport</keyword>
<keyword evidence="4 7" id="KW-0812">Transmembrane</keyword>
<feature type="transmembrane region" description="Helical" evidence="7">
    <location>
        <begin position="107"/>
        <end position="128"/>
    </location>
</feature>
<evidence type="ECO:0000256" key="1">
    <source>
        <dbReference type="ARBA" id="ARBA00004651"/>
    </source>
</evidence>
<feature type="domain" description="ABC transmembrane type-1" evidence="8">
    <location>
        <begin position="72"/>
        <end position="261"/>
    </location>
</feature>
<evidence type="ECO:0000256" key="3">
    <source>
        <dbReference type="ARBA" id="ARBA00022475"/>
    </source>
</evidence>
<keyword evidence="10" id="KW-1185">Reference proteome</keyword>
<dbReference type="PANTHER" id="PTHR43744">
    <property type="entry name" value="ABC TRANSPORTER PERMEASE PROTEIN MG189-RELATED-RELATED"/>
    <property type="match status" value="1"/>
</dbReference>
<dbReference type="PROSITE" id="PS50928">
    <property type="entry name" value="ABC_TM1"/>
    <property type="match status" value="1"/>
</dbReference>
<feature type="transmembrane region" description="Helical" evidence="7">
    <location>
        <begin position="182"/>
        <end position="204"/>
    </location>
</feature>
<evidence type="ECO:0000256" key="2">
    <source>
        <dbReference type="ARBA" id="ARBA00022448"/>
    </source>
</evidence>
<dbReference type="CDD" id="cd06261">
    <property type="entry name" value="TM_PBP2"/>
    <property type="match status" value="1"/>
</dbReference>
<feature type="transmembrane region" description="Helical" evidence="7">
    <location>
        <begin position="140"/>
        <end position="161"/>
    </location>
</feature>
<dbReference type="SUPFAM" id="SSF161098">
    <property type="entry name" value="MetI-like"/>
    <property type="match status" value="1"/>
</dbReference>
<proteinExistence type="inferred from homology"/>
<evidence type="ECO:0000313" key="9">
    <source>
        <dbReference type="EMBL" id="TQJ10222.1"/>
    </source>
</evidence>
<keyword evidence="6 7" id="KW-0472">Membrane</keyword>
<dbReference type="GO" id="GO:0005886">
    <property type="term" value="C:plasma membrane"/>
    <property type="evidence" value="ECO:0007669"/>
    <property type="project" value="UniProtKB-SubCell"/>
</dbReference>
<dbReference type="Gene3D" id="1.10.3720.10">
    <property type="entry name" value="MetI-like"/>
    <property type="match status" value="1"/>
</dbReference>
<feature type="transmembrane region" description="Helical" evidence="7">
    <location>
        <begin position="76"/>
        <end position="100"/>
    </location>
</feature>
<gene>
    <name evidence="9" type="ORF">FB458_3341</name>
</gene>
<dbReference type="OrthoDB" id="3524874at2"/>
<dbReference type="Pfam" id="PF00528">
    <property type="entry name" value="BPD_transp_1"/>
    <property type="match status" value="1"/>
</dbReference>
<feature type="transmembrane region" description="Helical" evidence="7">
    <location>
        <begin position="12"/>
        <end position="31"/>
    </location>
</feature>
<comment type="similarity">
    <text evidence="7">Belongs to the binding-protein-dependent transport system permease family.</text>
</comment>
<evidence type="ECO:0000313" key="10">
    <source>
        <dbReference type="Proteomes" id="UP000317893"/>
    </source>
</evidence>
<dbReference type="AlphaFoldDB" id="A0A542E4E3"/>
<dbReference type="RefSeq" id="WP_141849480.1">
    <property type="nucleotide sequence ID" value="NZ_BAAAPR010000022.1"/>
</dbReference>
<protein>
    <submittedName>
        <fullName evidence="9">Carbohydrate ABC transporter membrane protein 2 (CUT1 family)</fullName>
    </submittedName>
</protein>
<comment type="subcellular location">
    <subcellularLocation>
        <location evidence="1 7">Cell membrane</location>
        <topology evidence="1 7">Multi-pass membrane protein</topology>
    </subcellularLocation>
</comment>
<keyword evidence="5 7" id="KW-1133">Transmembrane helix</keyword>
<name>A0A542E4E3_9MICO</name>
<evidence type="ECO:0000256" key="7">
    <source>
        <dbReference type="RuleBase" id="RU363032"/>
    </source>
</evidence>
<dbReference type="InterPro" id="IPR000515">
    <property type="entry name" value="MetI-like"/>
</dbReference>
<evidence type="ECO:0000256" key="6">
    <source>
        <dbReference type="ARBA" id="ARBA00023136"/>
    </source>
</evidence>
<reference evidence="9 10" key="1">
    <citation type="submission" date="2019-06" db="EMBL/GenBank/DDBJ databases">
        <title>Sequencing the genomes of 1000 actinobacteria strains.</title>
        <authorList>
            <person name="Klenk H.-P."/>
        </authorList>
    </citation>
    <scope>NUCLEOTIDE SEQUENCE [LARGE SCALE GENOMIC DNA]</scope>
    <source>
        <strain evidence="9 10">DSM 18607</strain>
    </source>
</reference>
<feature type="transmembrane region" description="Helical" evidence="7">
    <location>
        <begin position="242"/>
        <end position="260"/>
    </location>
</feature>
<dbReference type="EMBL" id="VFMN01000001">
    <property type="protein sequence ID" value="TQJ10222.1"/>
    <property type="molecule type" value="Genomic_DNA"/>
</dbReference>
<keyword evidence="3" id="KW-1003">Cell membrane</keyword>
<accession>A0A542E4E3</accession>
<dbReference type="GO" id="GO:0055085">
    <property type="term" value="P:transmembrane transport"/>
    <property type="evidence" value="ECO:0007669"/>
    <property type="project" value="InterPro"/>
</dbReference>
<sequence length="275" mass="29638">MRTSGAGSRVFTYLFLGVLFLLVVFPVYYGVVGSFMGTKDSNSFPPALFPVSGLHPENFGNVLSVIPLGRQYANSVLQTAAITVGQVVTSALAAYAFVFLPLRKRGLWFGLFLSTMMIPFEAIIIPNYLTVSTWGLKNTIAGLALPFLASGFGTFLLRQSFLGFPTELRDAARVDGAGHLRFLWSILLPLSRPTLAALGIYSALSAWNMYFWPLLVTEAPSDQTIQIGIGQLQTSDGQDPGLVLAGVVLALVPTLLLVIFGQRFIVRGLTAGAVK</sequence>